<dbReference type="CDD" id="cd00839">
    <property type="entry name" value="MPP_PAPs"/>
    <property type="match status" value="1"/>
</dbReference>
<keyword evidence="8" id="KW-1185">Reference proteome</keyword>
<evidence type="ECO:0000259" key="5">
    <source>
        <dbReference type="Pfam" id="PF00149"/>
    </source>
</evidence>
<dbReference type="EC" id="3.1.3.2" evidence="3"/>
<evidence type="ECO:0000256" key="1">
    <source>
        <dbReference type="ARBA" id="ARBA00022729"/>
    </source>
</evidence>
<dbReference type="Pfam" id="PF16656">
    <property type="entry name" value="Pur_ac_phosph_N"/>
    <property type="match status" value="1"/>
</dbReference>
<feature type="chain" id="PRO_5043495746" description="Purple acid phosphatase" evidence="4">
    <location>
        <begin position="16"/>
        <end position="375"/>
    </location>
</feature>
<evidence type="ECO:0000259" key="6">
    <source>
        <dbReference type="Pfam" id="PF16656"/>
    </source>
</evidence>
<evidence type="ECO:0000313" key="7">
    <source>
        <dbReference type="EMBL" id="GMS81509.1"/>
    </source>
</evidence>
<dbReference type="InterPro" id="IPR029052">
    <property type="entry name" value="Metallo-depent_PP-like"/>
</dbReference>
<dbReference type="InterPro" id="IPR008963">
    <property type="entry name" value="Purple_acid_Pase-like_N"/>
</dbReference>
<comment type="catalytic activity">
    <reaction evidence="3">
        <text>a phosphate monoester + H2O = an alcohol + phosphate</text>
        <dbReference type="Rhea" id="RHEA:15017"/>
        <dbReference type="ChEBI" id="CHEBI:15377"/>
        <dbReference type="ChEBI" id="CHEBI:30879"/>
        <dbReference type="ChEBI" id="CHEBI:43474"/>
        <dbReference type="ChEBI" id="CHEBI:67140"/>
        <dbReference type="EC" id="3.1.3.2"/>
    </reaction>
</comment>
<dbReference type="Pfam" id="PF00149">
    <property type="entry name" value="Metallophos"/>
    <property type="match status" value="1"/>
</dbReference>
<feature type="domain" description="Calcineurin-like phosphoesterase" evidence="5">
    <location>
        <begin position="135"/>
        <end position="344"/>
    </location>
</feature>
<dbReference type="PANTHER" id="PTHR45867:SF10">
    <property type="entry name" value="PURPLE ACID PHOSPHATASE"/>
    <property type="match status" value="1"/>
</dbReference>
<reference evidence="7" key="1">
    <citation type="submission" date="2023-10" db="EMBL/GenBank/DDBJ databases">
        <title>Genome assembly of Pristionchus species.</title>
        <authorList>
            <person name="Yoshida K."/>
            <person name="Sommer R.J."/>
        </authorList>
    </citation>
    <scope>NUCLEOTIDE SEQUENCE</scope>
    <source>
        <strain evidence="7">RS0144</strain>
    </source>
</reference>
<dbReference type="Gene3D" id="3.60.21.10">
    <property type="match status" value="1"/>
</dbReference>
<comment type="caution">
    <text evidence="7">The sequence shown here is derived from an EMBL/GenBank/DDBJ whole genome shotgun (WGS) entry which is preliminary data.</text>
</comment>
<dbReference type="InterPro" id="IPR015914">
    <property type="entry name" value="PAPs_N"/>
</dbReference>
<feature type="signal peptide" evidence="4">
    <location>
        <begin position="1"/>
        <end position="15"/>
    </location>
</feature>
<keyword evidence="2" id="KW-0325">Glycoprotein</keyword>
<evidence type="ECO:0000256" key="2">
    <source>
        <dbReference type="ARBA" id="ARBA00023180"/>
    </source>
</evidence>
<evidence type="ECO:0000256" key="3">
    <source>
        <dbReference type="RuleBase" id="RU361203"/>
    </source>
</evidence>
<dbReference type="EMBL" id="BTSX01000001">
    <property type="protein sequence ID" value="GMS81509.1"/>
    <property type="molecule type" value="Genomic_DNA"/>
</dbReference>
<dbReference type="AlphaFoldDB" id="A0AAV5SJC2"/>
<gene>
    <name evidence="7" type="ORF">PENTCL1PPCAC_3684</name>
</gene>
<dbReference type="InterPro" id="IPR004843">
    <property type="entry name" value="Calcineurin-like_PHP"/>
</dbReference>
<feature type="non-terminal residue" evidence="7">
    <location>
        <position position="375"/>
    </location>
</feature>
<dbReference type="Gene3D" id="2.60.40.380">
    <property type="entry name" value="Purple acid phosphatase-like, N-terminal"/>
    <property type="match status" value="1"/>
</dbReference>
<dbReference type="PANTHER" id="PTHR45867">
    <property type="entry name" value="PURPLE ACID PHOSPHATASE"/>
    <property type="match status" value="1"/>
</dbReference>
<dbReference type="Proteomes" id="UP001432027">
    <property type="component" value="Unassembled WGS sequence"/>
</dbReference>
<evidence type="ECO:0000256" key="4">
    <source>
        <dbReference type="SAM" id="SignalP"/>
    </source>
</evidence>
<name>A0AAV5SJC2_9BILA</name>
<evidence type="ECO:0000313" key="8">
    <source>
        <dbReference type="Proteomes" id="UP001432027"/>
    </source>
</evidence>
<dbReference type="GO" id="GO:0046872">
    <property type="term" value="F:metal ion binding"/>
    <property type="evidence" value="ECO:0007669"/>
    <property type="project" value="InterPro"/>
</dbReference>
<protein>
    <recommendedName>
        <fullName evidence="3">Purple acid phosphatase</fullName>
        <ecNumber evidence="3">3.1.3.2</ecNumber>
    </recommendedName>
</protein>
<sequence length="375" mass="42098">LLLLILSLQWTTVISHSPSPALLAAIVDTDQIPADMPQQVHIAVTKKNTEMSATWVTFEDVPQQLEFRKVFTTKTKIVPAATTKFVNMDGWVRYVHRAVMTNLSPGESYAYQVGRPGYLSKEFVFKQLPLQPPYNILVFGDLGVSNGESIPSLLQEAANKSFDLLVNVGDAAYNLFSNNGQTGDEYFATLEPLFATVPYMVVAGNHEAEKDTNGNFTTYRNSFTMPDEGYGDNQFYSFDVGPIHFVALSSEYYAYFEHYGMEPVFNQYDWLVKDLEAANANRAARPWIISFLHRPFYCSNIDAVDCHTFDTHLVRDGGLSMPGLESLFIEQGVDIAFSGHEHSYERFYPRTQTPDYVPEPYHNPAGPIYIVSGAA</sequence>
<proteinExistence type="inferred from homology"/>
<dbReference type="SUPFAM" id="SSF56300">
    <property type="entry name" value="Metallo-dependent phosphatases"/>
    <property type="match status" value="1"/>
</dbReference>
<feature type="non-terminal residue" evidence="7">
    <location>
        <position position="1"/>
    </location>
</feature>
<accession>A0AAV5SJC2</accession>
<feature type="domain" description="Purple acid phosphatase N-terminal" evidence="6">
    <location>
        <begin position="37"/>
        <end position="126"/>
    </location>
</feature>
<dbReference type="SUPFAM" id="SSF49363">
    <property type="entry name" value="Purple acid phosphatase, N-terminal domain"/>
    <property type="match status" value="1"/>
</dbReference>
<keyword evidence="3" id="KW-0378">Hydrolase</keyword>
<keyword evidence="1 4" id="KW-0732">Signal</keyword>
<comment type="similarity">
    <text evidence="3">Belongs to the metallophosphoesterase superfamily. Purple acid phosphatase family.</text>
</comment>
<dbReference type="GO" id="GO:0003993">
    <property type="term" value="F:acid phosphatase activity"/>
    <property type="evidence" value="ECO:0007669"/>
    <property type="project" value="UniProtKB-EC"/>
</dbReference>
<organism evidence="7 8">
    <name type="scientific">Pristionchus entomophagus</name>
    <dbReference type="NCBI Taxonomy" id="358040"/>
    <lineage>
        <taxon>Eukaryota</taxon>
        <taxon>Metazoa</taxon>
        <taxon>Ecdysozoa</taxon>
        <taxon>Nematoda</taxon>
        <taxon>Chromadorea</taxon>
        <taxon>Rhabditida</taxon>
        <taxon>Rhabditina</taxon>
        <taxon>Diplogasteromorpha</taxon>
        <taxon>Diplogasteroidea</taxon>
        <taxon>Neodiplogasteridae</taxon>
        <taxon>Pristionchus</taxon>
    </lineage>
</organism>
<dbReference type="InterPro" id="IPR041792">
    <property type="entry name" value="MPP_PAP"/>
</dbReference>